<name>A0A336KCY7_CULSO</name>
<dbReference type="VEuPathDB" id="VectorBase:CSON004977"/>
<gene>
    <name evidence="5" type="primary">CSON004977</name>
</gene>
<keyword evidence="2 3" id="KW-0175">Coiled coil</keyword>
<reference evidence="5" key="1">
    <citation type="submission" date="2018-04" db="EMBL/GenBank/DDBJ databases">
        <authorList>
            <person name="Go L.Y."/>
            <person name="Mitchell J.A."/>
        </authorList>
    </citation>
    <scope>NUCLEOTIDE SEQUENCE</scope>
    <source>
        <tissue evidence="5">Whole organism</tissue>
    </source>
</reference>
<dbReference type="AlphaFoldDB" id="A0A336KCY7"/>
<feature type="coiled-coil region" evidence="3">
    <location>
        <begin position="238"/>
        <end position="279"/>
    </location>
</feature>
<evidence type="ECO:0000256" key="4">
    <source>
        <dbReference type="SAM" id="MobiDB-lite"/>
    </source>
</evidence>
<evidence type="ECO:0000256" key="1">
    <source>
        <dbReference type="ARBA" id="ARBA00009019"/>
    </source>
</evidence>
<dbReference type="InterPro" id="IPR026079">
    <property type="entry name" value="CDR2"/>
</dbReference>
<accession>A0A336KCY7</accession>
<feature type="coiled-coil region" evidence="3">
    <location>
        <begin position="37"/>
        <end position="162"/>
    </location>
</feature>
<reference evidence="6" key="2">
    <citation type="submission" date="2018-07" db="EMBL/GenBank/DDBJ databases">
        <authorList>
            <person name="Quirk P.G."/>
            <person name="Krulwich T.A."/>
        </authorList>
    </citation>
    <scope>NUCLEOTIDE SEQUENCE</scope>
</reference>
<proteinExistence type="inferred from homology"/>
<protein>
    <submittedName>
        <fullName evidence="5">CSON004977 protein</fullName>
    </submittedName>
</protein>
<comment type="similarity">
    <text evidence="1">Belongs to the CDR2 family.</text>
</comment>
<sequence length="393" mass="45464">MGSHSRPVSEIMESDVPTILDDLQLAAELGKTLLERNKELEQVLKHHQNVIDDQSQEIEYLRKQNAALREVNDSRLRIYEQLEVSIQDLERDKHRLAVDYAADKKKFKQISQNVECLESKCDDLSKQINELQTLLDMERKKNKRLMEEKQTLNQQNSSLSSSKVSPNKFETAMSLNLTVDKTLDDQDENSIATPTNNEDINSIFVPKSTSKTNLKDDKSPKQDRTFDTSSDEAQIREYEEIRTNYLAMCDKITELEEQLRLLTEENQNLQMKIATVNETEEMKSVQDELAILEEVRQGQMCTRCLRNTDARFVPEEDVSFIGTDDGEDDQSLIDLIRNSEPGTPMIYRSSLNIKLIDAAPVISLDNDNNDDRLVLSLLRDEQQHQHEREFFYD</sequence>
<dbReference type="EMBL" id="UFQS01000201">
    <property type="protein sequence ID" value="SSX01245.1"/>
    <property type="molecule type" value="Genomic_DNA"/>
</dbReference>
<dbReference type="PANTHER" id="PTHR19232:SF7">
    <property type="entry name" value="CENTROCORTIN, ISOFORM A"/>
    <property type="match status" value="1"/>
</dbReference>
<dbReference type="EMBL" id="UFQT01000201">
    <property type="protein sequence ID" value="SSX21625.1"/>
    <property type="molecule type" value="Genomic_DNA"/>
</dbReference>
<evidence type="ECO:0000256" key="3">
    <source>
        <dbReference type="SAM" id="Coils"/>
    </source>
</evidence>
<organism evidence="5">
    <name type="scientific">Culicoides sonorensis</name>
    <name type="common">Biting midge</name>
    <dbReference type="NCBI Taxonomy" id="179676"/>
    <lineage>
        <taxon>Eukaryota</taxon>
        <taxon>Metazoa</taxon>
        <taxon>Ecdysozoa</taxon>
        <taxon>Arthropoda</taxon>
        <taxon>Hexapoda</taxon>
        <taxon>Insecta</taxon>
        <taxon>Pterygota</taxon>
        <taxon>Neoptera</taxon>
        <taxon>Endopterygota</taxon>
        <taxon>Diptera</taxon>
        <taxon>Nematocera</taxon>
        <taxon>Chironomoidea</taxon>
        <taxon>Ceratopogonidae</taxon>
        <taxon>Ceratopogoninae</taxon>
        <taxon>Culicoides</taxon>
        <taxon>Monoculicoides</taxon>
    </lineage>
</organism>
<evidence type="ECO:0000313" key="6">
    <source>
        <dbReference type="EMBL" id="SSX21625.1"/>
    </source>
</evidence>
<evidence type="ECO:0000256" key="2">
    <source>
        <dbReference type="ARBA" id="ARBA00023054"/>
    </source>
</evidence>
<feature type="compositionally biased region" description="Basic and acidic residues" evidence="4">
    <location>
        <begin position="213"/>
        <end position="226"/>
    </location>
</feature>
<dbReference type="PANTHER" id="PTHR19232">
    <property type="entry name" value="CENTROCORTIN FAMILY MEMBER"/>
    <property type="match status" value="1"/>
</dbReference>
<feature type="compositionally biased region" description="Polar residues" evidence="4">
    <location>
        <begin position="189"/>
        <end position="200"/>
    </location>
</feature>
<evidence type="ECO:0000313" key="5">
    <source>
        <dbReference type="EMBL" id="SSX01245.1"/>
    </source>
</evidence>
<feature type="region of interest" description="Disordered" evidence="4">
    <location>
        <begin position="187"/>
        <end position="231"/>
    </location>
</feature>